<evidence type="ECO:0000313" key="3">
    <source>
        <dbReference type="EMBL" id="SMO89213.1"/>
    </source>
</evidence>
<proteinExistence type="predicted"/>
<dbReference type="RefSeq" id="WP_142452099.1">
    <property type="nucleotide sequence ID" value="NZ_FXTA01000006.1"/>
</dbReference>
<evidence type="ECO:0000256" key="1">
    <source>
        <dbReference type="SAM" id="SignalP"/>
    </source>
</evidence>
<evidence type="ECO:0000313" key="2">
    <source>
        <dbReference type="EMBL" id="MRX69316.1"/>
    </source>
</evidence>
<feature type="chain" id="PRO_5043205960" evidence="1">
    <location>
        <begin position="19"/>
        <end position="384"/>
    </location>
</feature>
<dbReference type="Proteomes" id="UP000468990">
    <property type="component" value="Unassembled WGS sequence"/>
</dbReference>
<evidence type="ECO:0000313" key="5">
    <source>
        <dbReference type="Proteomes" id="UP000468990"/>
    </source>
</evidence>
<gene>
    <name evidence="2" type="ORF">GJU42_15190</name>
    <name evidence="3" type="ORF">SAMN06265349_1065</name>
</gene>
<accession>A0A521EZC6</accession>
<dbReference type="Proteomes" id="UP000317289">
    <property type="component" value="Unassembled WGS sequence"/>
</dbReference>
<dbReference type="OrthoDB" id="1318705at2"/>
<keyword evidence="1" id="KW-0732">Signal</keyword>
<organism evidence="3 4">
    <name type="scientific">Flavobacterium resistens</name>
    <dbReference type="NCBI Taxonomy" id="443612"/>
    <lineage>
        <taxon>Bacteria</taxon>
        <taxon>Pseudomonadati</taxon>
        <taxon>Bacteroidota</taxon>
        <taxon>Flavobacteriia</taxon>
        <taxon>Flavobacteriales</taxon>
        <taxon>Flavobacteriaceae</taxon>
        <taxon>Flavobacterium</taxon>
    </lineage>
</organism>
<dbReference type="EMBL" id="WKKG01000008">
    <property type="protein sequence ID" value="MRX69316.1"/>
    <property type="molecule type" value="Genomic_DNA"/>
</dbReference>
<keyword evidence="5" id="KW-1185">Reference proteome</keyword>
<name>A0A521EZC6_9FLAO</name>
<sequence length="384" mass="40622">MKKLLYSLLLLQSAFIMAQTSETVVTPNGKKVTFFPTLSPAWYVGGNTNGALKSLGTKDNFNLPFITNNVERMTLTTAGYLGINTNAPSSAINIVNDNIGDGYDDLNIASYGVGYSGSIFINSANNTKASPAAMDAGTTIGQIAFRGYNGSNYTAAFSGMRAHYMGTANSDLRFYTSNAERLRIEDGGNVGIGTTNPSVKLEVNNGATAGAVKIVDGTQGSGKVLTSDADGKATWQSSVNGYVGSITLGNGTGYVLRGDGDCTIDSYETEGITSSIKLTPGMYILYCTSMPYHYPMSAAHEAAGDKEASGISIIPVATGGLTLKSTGLYTVNTAIRTYTNNVTPIVIEVLTTGNFALRFMPRLDCQQAAFNFSAMYFTMNIFKA</sequence>
<dbReference type="EMBL" id="FXTA01000006">
    <property type="protein sequence ID" value="SMO89213.1"/>
    <property type="molecule type" value="Genomic_DNA"/>
</dbReference>
<reference evidence="2 5" key="2">
    <citation type="submission" date="2019-11" db="EMBL/GenBank/DDBJ databases">
        <title>Flavobacterium resistens genome.</title>
        <authorList>
            <person name="Wilson V.M."/>
            <person name="Newman J.D."/>
        </authorList>
    </citation>
    <scope>NUCLEOTIDE SEQUENCE [LARGE SCALE GENOMIC DNA]</scope>
    <source>
        <strain evidence="2 5">DSM 19382</strain>
    </source>
</reference>
<feature type="signal peptide" evidence="1">
    <location>
        <begin position="1"/>
        <end position="18"/>
    </location>
</feature>
<dbReference type="AlphaFoldDB" id="A0A521EZC6"/>
<evidence type="ECO:0000313" key="4">
    <source>
        <dbReference type="Proteomes" id="UP000317289"/>
    </source>
</evidence>
<reference evidence="3 4" key="1">
    <citation type="submission" date="2017-05" db="EMBL/GenBank/DDBJ databases">
        <authorList>
            <person name="Varghese N."/>
            <person name="Submissions S."/>
        </authorList>
    </citation>
    <scope>NUCLEOTIDE SEQUENCE [LARGE SCALE GENOMIC DNA]</scope>
    <source>
        <strain evidence="3 4">DSM 19382</strain>
    </source>
</reference>
<protein>
    <submittedName>
        <fullName evidence="3">Uncharacterized protein</fullName>
    </submittedName>
</protein>